<evidence type="ECO:0000313" key="2">
    <source>
        <dbReference type="Proteomes" id="UP000813444"/>
    </source>
</evidence>
<comment type="caution">
    <text evidence="1">The sequence shown here is derived from an EMBL/GenBank/DDBJ whole genome shotgun (WGS) entry which is preliminary data.</text>
</comment>
<accession>A0A8K0SAQ5</accession>
<proteinExistence type="predicted"/>
<evidence type="ECO:0000313" key="1">
    <source>
        <dbReference type="EMBL" id="KAH7302882.1"/>
    </source>
</evidence>
<protein>
    <recommendedName>
        <fullName evidence="3">RanBP2-type domain-containing protein</fullName>
    </recommendedName>
</protein>
<evidence type="ECO:0008006" key="3">
    <source>
        <dbReference type="Google" id="ProtNLM"/>
    </source>
</evidence>
<reference evidence="1" key="1">
    <citation type="journal article" date="2021" name="Nat. Commun.">
        <title>Genetic determinants of endophytism in the Arabidopsis root mycobiome.</title>
        <authorList>
            <person name="Mesny F."/>
            <person name="Miyauchi S."/>
            <person name="Thiergart T."/>
            <person name="Pickel B."/>
            <person name="Atanasova L."/>
            <person name="Karlsson M."/>
            <person name="Huettel B."/>
            <person name="Barry K.W."/>
            <person name="Haridas S."/>
            <person name="Chen C."/>
            <person name="Bauer D."/>
            <person name="Andreopoulos W."/>
            <person name="Pangilinan J."/>
            <person name="LaButti K."/>
            <person name="Riley R."/>
            <person name="Lipzen A."/>
            <person name="Clum A."/>
            <person name="Drula E."/>
            <person name="Henrissat B."/>
            <person name="Kohler A."/>
            <person name="Grigoriev I.V."/>
            <person name="Martin F.M."/>
            <person name="Hacquard S."/>
        </authorList>
    </citation>
    <scope>NUCLEOTIDE SEQUENCE</scope>
    <source>
        <strain evidence="1">MPI-CAGE-CH-0235</strain>
    </source>
</reference>
<dbReference type="Proteomes" id="UP000813444">
    <property type="component" value="Unassembled WGS sequence"/>
</dbReference>
<dbReference type="EMBL" id="JAGPNK010000049">
    <property type="protein sequence ID" value="KAH7302882.1"/>
    <property type="molecule type" value="Genomic_DNA"/>
</dbReference>
<organism evidence="1 2">
    <name type="scientific">Stachybotrys elegans</name>
    <dbReference type="NCBI Taxonomy" id="80388"/>
    <lineage>
        <taxon>Eukaryota</taxon>
        <taxon>Fungi</taxon>
        <taxon>Dikarya</taxon>
        <taxon>Ascomycota</taxon>
        <taxon>Pezizomycotina</taxon>
        <taxon>Sordariomycetes</taxon>
        <taxon>Hypocreomycetidae</taxon>
        <taxon>Hypocreales</taxon>
        <taxon>Stachybotryaceae</taxon>
        <taxon>Stachybotrys</taxon>
    </lineage>
</organism>
<dbReference type="AlphaFoldDB" id="A0A8K0SAQ5"/>
<gene>
    <name evidence="1" type="ORF">B0I35DRAFT_447731</name>
</gene>
<keyword evidence="2" id="KW-1185">Reference proteome</keyword>
<sequence length="58" mass="5833">MASSTPAKPLDMAATVRLPLVNTVNCSKCGYNNVSGAKYCAGTLSGGGTCGQELPQVV</sequence>
<name>A0A8K0SAQ5_9HYPO</name>